<keyword evidence="8" id="KW-0732">Signal</keyword>
<proteinExistence type="predicted"/>
<evidence type="ECO:0000256" key="6">
    <source>
        <dbReference type="SAM" id="MobiDB-lite"/>
    </source>
</evidence>
<feature type="region of interest" description="Disordered" evidence="6">
    <location>
        <begin position="38"/>
        <end position="65"/>
    </location>
</feature>
<keyword evidence="9" id="KW-0966">Cell projection</keyword>
<keyword evidence="9" id="KW-0282">Flagellum</keyword>
<reference evidence="10" key="1">
    <citation type="journal article" date="2019" name="Int. J. Syst. Evol. Microbiol.">
        <title>The Global Catalogue of Microorganisms (GCM) 10K type strain sequencing project: providing services to taxonomists for standard genome sequencing and annotation.</title>
        <authorList>
            <consortium name="The Broad Institute Genomics Platform"/>
            <consortium name="The Broad Institute Genome Sequencing Center for Infectious Disease"/>
            <person name="Wu L."/>
            <person name="Ma J."/>
        </authorList>
    </citation>
    <scope>NUCLEOTIDE SEQUENCE [LARGE SCALE GENOMIC DNA]</scope>
    <source>
        <strain evidence="10">CGMCC 4.1621</strain>
    </source>
</reference>
<comment type="caution">
    <text evidence="9">The sequence shown here is derived from an EMBL/GenBank/DDBJ whole genome shotgun (WGS) entry which is preliminary data.</text>
</comment>
<feature type="chain" id="PRO_5047382936" evidence="8">
    <location>
        <begin position="29"/>
        <end position="219"/>
    </location>
</feature>
<evidence type="ECO:0000256" key="8">
    <source>
        <dbReference type="SAM" id="SignalP"/>
    </source>
</evidence>
<dbReference type="EMBL" id="JBHSZV010000013">
    <property type="protein sequence ID" value="MFC7061199.1"/>
    <property type="molecule type" value="Genomic_DNA"/>
</dbReference>
<evidence type="ECO:0000256" key="2">
    <source>
        <dbReference type="ARBA" id="ARBA00022475"/>
    </source>
</evidence>
<dbReference type="Pfam" id="PF04347">
    <property type="entry name" value="FliO"/>
    <property type="match status" value="1"/>
</dbReference>
<feature type="transmembrane region" description="Helical" evidence="7">
    <location>
        <begin position="72"/>
        <end position="94"/>
    </location>
</feature>
<gene>
    <name evidence="9" type="ORF">ACFQIC_04930</name>
</gene>
<sequence>MLQKAIQWTATLLIAYIFIFSFGTSALASPSVTECAENPELEGCSSEESTNENETSPEQSVPMADSGDNPSMLWNIIKLIFALLLVLALIYGLLKFFNKRNKVFQKNRTMETLGGITLAPSRSMQAVRIGDKVFVVGVGDSVELITEITDDATKESLMNQEEQQDFINKGIKRIRPKKKQDDSSINQSSTVQFQQLFEKQLSDMKKKRQRIVKREDDQS</sequence>
<feature type="signal peptide" evidence="8">
    <location>
        <begin position="1"/>
        <end position="28"/>
    </location>
</feature>
<keyword evidence="5 7" id="KW-0472">Membrane</keyword>
<protein>
    <submittedName>
        <fullName evidence="9">Flagellar biosynthetic protein FliO</fullName>
    </submittedName>
</protein>
<dbReference type="Proteomes" id="UP001596410">
    <property type="component" value="Unassembled WGS sequence"/>
</dbReference>
<keyword evidence="3 7" id="KW-0812">Transmembrane</keyword>
<evidence type="ECO:0000313" key="10">
    <source>
        <dbReference type="Proteomes" id="UP001596410"/>
    </source>
</evidence>
<dbReference type="RefSeq" id="WP_204707808.1">
    <property type="nucleotide sequence ID" value="NZ_JBHSZV010000013.1"/>
</dbReference>
<evidence type="ECO:0000256" key="5">
    <source>
        <dbReference type="ARBA" id="ARBA00023136"/>
    </source>
</evidence>
<evidence type="ECO:0000313" key="9">
    <source>
        <dbReference type="EMBL" id="MFC7061199.1"/>
    </source>
</evidence>
<evidence type="ECO:0000256" key="7">
    <source>
        <dbReference type="SAM" id="Phobius"/>
    </source>
</evidence>
<accession>A0ABW2EFV0</accession>
<dbReference type="InterPro" id="IPR022781">
    <property type="entry name" value="Flagellar_biosynth_FliO"/>
</dbReference>
<keyword evidence="10" id="KW-1185">Reference proteome</keyword>
<feature type="compositionally biased region" description="Low complexity" evidence="6">
    <location>
        <begin position="46"/>
        <end position="56"/>
    </location>
</feature>
<name>A0ABW2EFV0_9BACI</name>
<keyword evidence="2" id="KW-1003">Cell membrane</keyword>
<keyword evidence="9" id="KW-0969">Cilium</keyword>
<evidence type="ECO:0000256" key="4">
    <source>
        <dbReference type="ARBA" id="ARBA00022989"/>
    </source>
</evidence>
<organism evidence="9 10">
    <name type="scientific">Halobacillus seohaensis</name>
    <dbReference type="NCBI Taxonomy" id="447421"/>
    <lineage>
        <taxon>Bacteria</taxon>
        <taxon>Bacillati</taxon>
        <taxon>Bacillota</taxon>
        <taxon>Bacilli</taxon>
        <taxon>Bacillales</taxon>
        <taxon>Bacillaceae</taxon>
        <taxon>Halobacillus</taxon>
    </lineage>
</organism>
<keyword evidence="4 7" id="KW-1133">Transmembrane helix</keyword>
<evidence type="ECO:0000256" key="3">
    <source>
        <dbReference type="ARBA" id="ARBA00022692"/>
    </source>
</evidence>
<comment type="subcellular location">
    <subcellularLocation>
        <location evidence="1">Cell membrane</location>
    </subcellularLocation>
</comment>
<evidence type="ECO:0000256" key="1">
    <source>
        <dbReference type="ARBA" id="ARBA00004236"/>
    </source>
</evidence>